<sequence>MKFLESLTDSFLIQKKNTSALMEVITVNVQEILGYLENTNNIKFNGNTVFAMAHFLYYKGNSPFAWTNEQKKIDKSDRA</sequence>
<evidence type="ECO:0000313" key="1">
    <source>
        <dbReference type="EMBL" id="MDY0393730.1"/>
    </source>
</evidence>
<proteinExistence type="predicted"/>
<name>A0ABU5C3T6_9BACI</name>
<gene>
    <name evidence="1" type="ORF">RWE15_03830</name>
</gene>
<reference evidence="1 2" key="1">
    <citation type="submission" date="2023-10" db="EMBL/GenBank/DDBJ databases">
        <title>Virgibacillus halophilus 5B73C genome.</title>
        <authorList>
            <person name="Miliotis G."/>
            <person name="Sengupta P."/>
            <person name="Hameed A."/>
            <person name="Chuvochina M."/>
            <person name="Mcdonagh F."/>
            <person name="Simpson A.C."/>
            <person name="Singh N.K."/>
            <person name="Rekha P.D."/>
            <person name="Raman K."/>
            <person name="Hugenholtz P."/>
            <person name="Venkateswaran K."/>
        </authorList>
    </citation>
    <scope>NUCLEOTIDE SEQUENCE [LARGE SCALE GENOMIC DNA]</scope>
    <source>
        <strain evidence="1 2">5B73C</strain>
    </source>
</reference>
<protein>
    <submittedName>
        <fullName evidence="1">Uncharacterized protein</fullName>
    </submittedName>
</protein>
<dbReference type="Proteomes" id="UP001281447">
    <property type="component" value="Unassembled WGS sequence"/>
</dbReference>
<comment type="caution">
    <text evidence="1">The sequence shown here is derived from an EMBL/GenBank/DDBJ whole genome shotgun (WGS) entry which is preliminary data.</text>
</comment>
<dbReference type="EMBL" id="JAWDIP010000003">
    <property type="protein sequence ID" value="MDY0393730.1"/>
    <property type="molecule type" value="Genomic_DNA"/>
</dbReference>
<keyword evidence="2" id="KW-1185">Reference proteome</keyword>
<organism evidence="1 2">
    <name type="scientific">Tigheibacillus halophilus</name>
    <dbReference type="NCBI Taxonomy" id="361280"/>
    <lineage>
        <taxon>Bacteria</taxon>
        <taxon>Bacillati</taxon>
        <taxon>Bacillota</taxon>
        <taxon>Bacilli</taxon>
        <taxon>Bacillales</taxon>
        <taxon>Bacillaceae</taxon>
        <taxon>Tigheibacillus</taxon>
    </lineage>
</organism>
<accession>A0ABU5C3T6</accession>
<evidence type="ECO:0000313" key="2">
    <source>
        <dbReference type="Proteomes" id="UP001281447"/>
    </source>
</evidence>